<dbReference type="EMBL" id="JBHEZZ010000012">
    <property type="protein sequence ID" value="MFC1404001.1"/>
    <property type="molecule type" value="Genomic_DNA"/>
</dbReference>
<accession>A0ABV6URI3</accession>
<proteinExistence type="predicted"/>
<reference evidence="1 2" key="1">
    <citation type="submission" date="2024-09" db="EMBL/GenBank/DDBJ databases">
        <authorList>
            <person name="Lee S.D."/>
        </authorList>
    </citation>
    <scope>NUCLEOTIDE SEQUENCE [LARGE SCALE GENOMIC DNA]</scope>
    <source>
        <strain evidence="1 2">N1-5</strain>
    </source>
</reference>
<keyword evidence="2" id="KW-1185">Reference proteome</keyword>
<dbReference type="Proteomes" id="UP001592528">
    <property type="component" value="Unassembled WGS sequence"/>
</dbReference>
<organism evidence="1 2">
    <name type="scientific">Streptacidiphilus cavernicola</name>
    <dbReference type="NCBI Taxonomy" id="3342716"/>
    <lineage>
        <taxon>Bacteria</taxon>
        <taxon>Bacillati</taxon>
        <taxon>Actinomycetota</taxon>
        <taxon>Actinomycetes</taxon>
        <taxon>Kitasatosporales</taxon>
        <taxon>Streptomycetaceae</taxon>
        <taxon>Streptacidiphilus</taxon>
    </lineage>
</organism>
<name>A0ABV6URI3_9ACTN</name>
<gene>
    <name evidence="1" type="ORF">ACEZDJ_22155</name>
</gene>
<sequence length="176" mass="20450">MTVDDSWKPEYDSLARGFLKRYFGPHANLAIMFPCMRVDYRWAEHRPRVGDSRVPAKNNTEYHGLERHAWQYHVTAQYEEAYHHFLMAAYCRLGDEDVFGRLDEAHLRAVRFCVRHALFNRDLAVAQAGRRRWPDPAAYAIDEARLDRLARRADDQLTTAFKALLPPSEEHPAPGA</sequence>
<comment type="caution">
    <text evidence="1">The sequence shown here is derived from an EMBL/GenBank/DDBJ whole genome shotgun (WGS) entry which is preliminary data.</text>
</comment>
<dbReference type="RefSeq" id="WP_030255718.1">
    <property type="nucleotide sequence ID" value="NZ_JBHEZZ010000012.1"/>
</dbReference>
<evidence type="ECO:0000313" key="1">
    <source>
        <dbReference type="EMBL" id="MFC1404001.1"/>
    </source>
</evidence>
<evidence type="ECO:0000313" key="2">
    <source>
        <dbReference type="Proteomes" id="UP001592528"/>
    </source>
</evidence>
<protein>
    <submittedName>
        <fullName evidence="1">Uncharacterized protein</fullName>
    </submittedName>
</protein>